<proteinExistence type="predicted"/>
<evidence type="ECO:0000256" key="1">
    <source>
        <dbReference type="SAM" id="Phobius"/>
    </source>
</evidence>
<dbReference type="EMBL" id="LKHP01000003">
    <property type="protein sequence ID" value="KRQ87365.1"/>
    <property type="molecule type" value="Genomic_DNA"/>
</dbReference>
<keyword evidence="1" id="KW-0812">Transmembrane</keyword>
<protein>
    <submittedName>
        <fullName evidence="2">Uncharacterized protein</fullName>
    </submittedName>
</protein>
<dbReference type="Proteomes" id="UP000052015">
    <property type="component" value="Unassembled WGS sequence"/>
</dbReference>
<evidence type="ECO:0000313" key="3">
    <source>
        <dbReference type="Proteomes" id="UP000052015"/>
    </source>
</evidence>
<feature type="transmembrane region" description="Helical" evidence="1">
    <location>
        <begin position="6"/>
        <end position="24"/>
    </location>
</feature>
<organism evidence="2 3">
    <name type="scientific">Caloramator mitchellensis</name>
    <dbReference type="NCBI Taxonomy" id="908809"/>
    <lineage>
        <taxon>Bacteria</taxon>
        <taxon>Bacillati</taxon>
        <taxon>Bacillota</taxon>
        <taxon>Clostridia</taxon>
        <taxon>Eubacteriales</taxon>
        <taxon>Clostridiaceae</taxon>
        <taxon>Caloramator</taxon>
    </lineage>
</organism>
<name>A0A0R3K2Y4_CALMK</name>
<sequence>MAKVLATIIAYISFFLFDFFVLFHKKDIKKFFVYSTLFLTAFVLSILISLGIRIISLDLFIKKLFFD</sequence>
<evidence type="ECO:0000313" key="2">
    <source>
        <dbReference type="EMBL" id="KRQ87365.1"/>
    </source>
</evidence>
<keyword evidence="3" id="KW-1185">Reference proteome</keyword>
<comment type="caution">
    <text evidence="2">The sequence shown here is derived from an EMBL/GenBank/DDBJ whole genome shotgun (WGS) entry which is preliminary data.</text>
</comment>
<accession>A0A0R3K2Y4</accession>
<dbReference type="STRING" id="908809.ABG79_00703"/>
<gene>
    <name evidence="2" type="ORF">ABG79_00703</name>
</gene>
<dbReference type="AlphaFoldDB" id="A0A0R3K2Y4"/>
<feature type="transmembrane region" description="Helical" evidence="1">
    <location>
        <begin position="31"/>
        <end position="55"/>
    </location>
</feature>
<keyword evidence="1" id="KW-0472">Membrane</keyword>
<reference evidence="2 3" key="1">
    <citation type="submission" date="2015-09" db="EMBL/GenBank/DDBJ databases">
        <title>Draft genome sequence of a Caloramator mitchellensis, a moderate thermophile from the Great Artesian Basin of Australia.</title>
        <authorList>
            <person name="Patel B.K."/>
        </authorList>
    </citation>
    <scope>NUCLEOTIDE SEQUENCE [LARGE SCALE GENOMIC DNA]</scope>
    <source>
        <strain evidence="2 3">VF08</strain>
    </source>
</reference>
<keyword evidence="1" id="KW-1133">Transmembrane helix</keyword>